<accession>A0AAW1RMD7</accession>
<organism evidence="1 2">
    <name type="scientific">Elliptochloris bilobata</name>
    <dbReference type="NCBI Taxonomy" id="381761"/>
    <lineage>
        <taxon>Eukaryota</taxon>
        <taxon>Viridiplantae</taxon>
        <taxon>Chlorophyta</taxon>
        <taxon>core chlorophytes</taxon>
        <taxon>Trebouxiophyceae</taxon>
        <taxon>Trebouxiophyceae incertae sedis</taxon>
        <taxon>Elliptochloris clade</taxon>
        <taxon>Elliptochloris</taxon>
    </lineage>
</organism>
<keyword evidence="2" id="KW-1185">Reference proteome</keyword>
<reference evidence="1 2" key="1">
    <citation type="journal article" date="2024" name="Nat. Commun.">
        <title>Phylogenomics reveals the evolutionary origins of lichenization in chlorophyte algae.</title>
        <authorList>
            <person name="Puginier C."/>
            <person name="Libourel C."/>
            <person name="Otte J."/>
            <person name="Skaloud P."/>
            <person name="Haon M."/>
            <person name="Grisel S."/>
            <person name="Petersen M."/>
            <person name="Berrin J.G."/>
            <person name="Delaux P.M."/>
            <person name="Dal Grande F."/>
            <person name="Keller J."/>
        </authorList>
    </citation>
    <scope>NUCLEOTIDE SEQUENCE [LARGE SCALE GENOMIC DNA]</scope>
    <source>
        <strain evidence="1 2">SAG 245.80</strain>
    </source>
</reference>
<gene>
    <name evidence="1" type="ORF">WJX81_004523</name>
</gene>
<dbReference type="InterPro" id="IPR017853">
    <property type="entry name" value="GH"/>
</dbReference>
<dbReference type="SUPFAM" id="SSF51445">
    <property type="entry name" value="(Trans)glycosidases"/>
    <property type="match status" value="1"/>
</dbReference>
<sequence>MKFGTLRYPGGEKSDSFINKPLDFDAFMGVVAATGAEPYLVKHFEFSNESNKVAYGYATAAQYTAALLDWAPRLKAIMPDLLLGANGPMGCHMSSDVPADQGVCWWEQKDLHDMERALEVWCPEEHRPRLRFAVTESAAIDWGDICARWITAAQDDNSWTPNGTAISILGTFFRGGQLIRDFWSKPLRAWAIRVSNYSGNACDGQLWAWQAHKGHEGEPHEDRDPSWGVTGSGLCLGEDGALELVLPPVSISVIAF</sequence>
<dbReference type="EMBL" id="JALJOU010000031">
    <property type="protein sequence ID" value="KAK9834863.1"/>
    <property type="molecule type" value="Genomic_DNA"/>
</dbReference>
<comment type="caution">
    <text evidence="1">The sequence shown here is derived from an EMBL/GenBank/DDBJ whole genome shotgun (WGS) entry which is preliminary data.</text>
</comment>
<protein>
    <submittedName>
        <fullName evidence="1">Uncharacterized protein</fullName>
    </submittedName>
</protein>
<evidence type="ECO:0000313" key="1">
    <source>
        <dbReference type="EMBL" id="KAK9834863.1"/>
    </source>
</evidence>
<name>A0AAW1RMD7_9CHLO</name>
<dbReference type="Proteomes" id="UP001445335">
    <property type="component" value="Unassembled WGS sequence"/>
</dbReference>
<dbReference type="Gene3D" id="3.20.20.80">
    <property type="entry name" value="Glycosidases"/>
    <property type="match status" value="1"/>
</dbReference>
<proteinExistence type="predicted"/>
<dbReference type="AlphaFoldDB" id="A0AAW1RMD7"/>
<evidence type="ECO:0000313" key="2">
    <source>
        <dbReference type="Proteomes" id="UP001445335"/>
    </source>
</evidence>